<feature type="domain" description="Immunoglobulin" evidence="4">
    <location>
        <begin position="24"/>
        <end position="125"/>
    </location>
</feature>
<feature type="domain" description="Immunoglobulin" evidence="4">
    <location>
        <begin position="132"/>
        <end position="234"/>
    </location>
</feature>
<feature type="domain" description="Immunoglobulin" evidence="4">
    <location>
        <begin position="393"/>
        <end position="497"/>
    </location>
</feature>
<keyword evidence="3" id="KW-0732">Signal</keyword>
<reference evidence="5" key="1">
    <citation type="submission" date="2021-02" db="EMBL/GenBank/DDBJ databases">
        <title>Comparative genomics reveals that relaxation of natural selection precedes convergent phenotypic evolution of cavefish.</title>
        <authorList>
            <person name="Peng Z."/>
        </authorList>
    </citation>
    <scope>NUCLEOTIDE SEQUENCE</scope>
    <source>
        <tissue evidence="5">Muscle</tissue>
    </source>
</reference>
<dbReference type="Gene3D" id="2.60.40.10">
    <property type="entry name" value="Immunoglobulins"/>
    <property type="match status" value="9"/>
</dbReference>
<dbReference type="PANTHER" id="PTHR21063">
    <property type="entry name" value="LFA-3"/>
    <property type="match status" value="1"/>
</dbReference>
<dbReference type="InterPro" id="IPR013106">
    <property type="entry name" value="Ig_V-set"/>
</dbReference>
<dbReference type="SMART" id="SM00409">
    <property type="entry name" value="IG"/>
    <property type="match status" value="9"/>
</dbReference>
<keyword evidence="2" id="KW-0812">Transmembrane</keyword>
<evidence type="ECO:0000259" key="4">
    <source>
        <dbReference type="SMART" id="SM00409"/>
    </source>
</evidence>
<keyword evidence="6" id="KW-1185">Reference proteome</keyword>
<comment type="caution">
    <text evidence="5">The sequence shown here is derived from an EMBL/GenBank/DDBJ whole genome shotgun (WGS) entry which is preliminary data.</text>
</comment>
<dbReference type="EMBL" id="JAFHDT010000423">
    <property type="protein sequence ID" value="KAI7789586.1"/>
    <property type="molecule type" value="Genomic_DNA"/>
</dbReference>
<evidence type="ECO:0000313" key="5">
    <source>
        <dbReference type="EMBL" id="KAI7789586.1"/>
    </source>
</evidence>
<protein>
    <recommendedName>
        <fullName evidence="4">Immunoglobulin domain-containing protein</fullName>
    </recommendedName>
</protein>
<evidence type="ECO:0000256" key="1">
    <source>
        <dbReference type="SAM" id="MobiDB-lite"/>
    </source>
</evidence>
<evidence type="ECO:0000256" key="3">
    <source>
        <dbReference type="SAM" id="SignalP"/>
    </source>
</evidence>
<feature type="region of interest" description="Disordered" evidence="1">
    <location>
        <begin position="1067"/>
        <end position="1095"/>
    </location>
</feature>
<organism evidence="5 6">
    <name type="scientific">Triplophysa rosa</name>
    <name type="common">Cave loach</name>
    <dbReference type="NCBI Taxonomy" id="992332"/>
    <lineage>
        <taxon>Eukaryota</taxon>
        <taxon>Metazoa</taxon>
        <taxon>Chordata</taxon>
        <taxon>Craniata</taxon>
        <taxon>Vertebrata</taxon>
        <taxon>Euteleostomi</taxon>
        <taxon>Actinopterygii</taxon>
        <taxon>Neopterygii</taxon>
        <taxon>Teleostei</taxon>
        <taxon>Ostariophysi</taxon>
        <taxon>Cypriniformes</taxon>
        <taxon>Nemacheilidae</taxon>
        <taxon>Triplophysa</taxon>
    </lineage>
</organism>
<sequence>MKTISLLFIVSLFIYGVFGDADEVKSVSVMEGDSVTLHTELTELQRDDVIEWVIGNKQDVIFKFDRETNKVFSNGTDGRFRDRLQVDDQTGDLTIVNVRSEHTGLYKLEIHSRGVTTKIFNVQGVFGVPDEMKLVSVMERDSVTLHTDVPLIKNYDVICWRFENSPLVELDRKTAVVPEYNAYDERFRDRLHMDHRTGFLIISNITTDLSGLYEVKITNSRTHTIHQSFRITVSDAIKSVSVMEDDSVTLYTDTDIQTYYLIQWMFGGEGTWIAKVLKADKLFTVYNGDNEIFRNRLKLKGETGSLTITNMTTEDSGEYRMNISSRRRSIHRRYTVNVREPDWSSGEMVGLCILFQNVIPAGIAAAIIGVGAVIYFCLVSICKISDQRKLVGKESVSVMKGDSVTLHTDDIDIQRDDQIEWCFEGTGRIAIINRKKNKICTYDNDKPYGRFTDRLELDVQTGSLTITNMKTEDSGLYEVKISTSRGKSYSLFTVSVIVKAEKGKSVTLHTEAEIQRGDWVKWTSEKKKKLTLVTGMNGERNDTIYTDNKRMKGRLEMNPETGDLTITNIRQKDEGVYTLKHIHSDGRISYRTFSVYVNCDVKSVMEGDSVNLDTDVPELQSDDLIEWLFGDKKVIAKFSRKDDTFLSHADVLDGRFRDRLQVDDQTGSLTITNITTEHSGLYHLRISTRGTQEKSRFRVIVSVFDAVTGELKTLSVMEGDSVTLHTDLTDIQTEDRIVWTFADEASTDLLVEMLIDNISYVDGRFRDRLHISDPKVGDLTIKNMRIKHSGIYEAEIITAKGTTYKTFRVLVSESPRVLDAGTCEMKSVLKEGDSVTLHTDVQTHGDDLIVWRFGDDGVLLAKCDKEDNKSFVNEDERVSGRLKLDDQTGSLTICNFRLSDFGLYKLKISSNNRQTLFKTFSVYVSGSSSEDSDAMAVIIISLLFVAAAALIIYCSRRSSKEIARDIFPHLRDPVTLCTGVTDIKTDDEILWTFGPEDTRIVRITGGINEPSYYYYTDGRFRDRLKMDSKTGDLTITNTTTQHNGVYQVQIYSGGKITYKGYKVTTSDAARNRGNESPNVDSPLLNKADPPVRPAE</sequence>
<feature type="domain" description="Immunoglobulin" evidence="4">
    <location>
        <begin position="824"/>
        <end position="925"/>
    </location>
</feature>
<dbReference type="AlphaFoldDB" id="A0A9W7W7I6"/>
<feature type="domain" description="Immunoglobulin" evidence="4">
    <location>
        <begin position="963"/>
        <end position="1066"/>
    </location>
</feature>
<dbReference type="InterPro" id="IPR003599">
    <property type="entry name" value="Ig_sub"/>
</dbReference>
<dbReference type="InterPro" id="IPR013783">
    <property type="entry name" value="Ig-like_fold"/>
</dbReference>
<dbReference type="PANTHER" id="PTHR21063:SF4">
    <property type="entry name" value="CD48 ANTIGEN-RELATED"/>
    <property type="match status" value="1"/>
</dbReference>
<evidence type="ECO:0000256" key="2">
    <source>
        <dbReference type="SAM" id="Phobius"/>
    </source>
</evidence>
<feature type="signal peptide" evidence="3">
    <location>
        <begin position="1"/>
        <end position="19"/>
    </location>
</feature>
<dbReference type="SUPFAM" id="SSF48726">
    <property type="entry name" value="Immunoglobulin"/>
    <property type="match status" value="9"/>
</dbReference>
<dbReference type="Pfam" id="PF07686">
    <property type="entry name" value="V-set"/>
    <property type="match status" value="4"/>
</dbReference>
<feature type="domain" description="Immunoglobulin" evidence="4">
    <location>
        <begin position="498"/>
        <end position="598"/>
    </location>
</feature>
<feature type="domain" description="Immunoglobulin" evidence="4">
    <location>
        <begin position="599"/>
        <end position="702"/>
    </location>
</feature>
<proteinExistence type="predicted"/>
<feature type="domain" description="Immunoglobulin" evidence="4">
    <location>
        <begin position="711"/>
        <end position="812"/>
    </location>
</feature>
<name>A0A9W7W7I6_TRIRA</name>
<feature type="chain" id="PRO_5040837293" description="Immunoglobulin domain-containing protein" evidence="3">
    <location>
        <begin position="20"/>
        <end position="1095"/>
    </location>
</feature>
<feature type="transmembrane region" description="Helical" evidence="2">
    <location>
        <begin position="934"/>
        <end position="954"/>
    </location>
</feature>
<feature type="domain" description="Immunoglobulin" evidence="4">
    <location>
        <begin position="237"/>
        <end position="339"/>
    </location>
</feature>
<dbReference type="InterPro" id="IPR036179">
    <property type="entry name" value="Ig-like_dom_sf"/>
</dbReference>
<feature type="compositionally biased region" description="Polar residues" evidence="1">
    <location>
        <begin position="1067"/>
        <end position="1079"/>
    </location>
</feature>
<gene>
    <name evidence="5" type="ORF">IRJ41_001115</name>
</gene>
<accession>A0A9W7W7I6</accession>
<keyword evidence="2" id="KW-0472">Membrane</keyword>
<keyword evidence="2" id="KW-1133">Transmembrane helix</keyword>
<evidence type="ECO:0000313" key="6">
    <source>
        <dbReference type="Proteomes" id="UP001059041"/>
    </source>
</evidence>
<dbReference type="Proteomes" id="UP001059041">
    <property type="component" value="Unassembled WGS sequence"/>
</dbReference>